<dbReference type="AlphaFoldDB" id="A0AAJ1D162"/>
<feature type="chain" id="PRO_5042479294" evidence="2">
    <location>
        <begin position="21"/>
        <end position="65"/>
    </location>
</feature>
<gene>
    <name evidence="3" type="ORF">NB703_003427</name>
</gene>
<feature type="region of interest" description="Disordered" evidence="1">
    <location>
        <begin position="37"/>
        <end position="65"/>
    </location>
</feature>
<feature type="compositionally biased region" description="Basic and acidic residues" evidence="1">
    <location>
        <begin position="49"/>
        <end position="59"/>
    </location>
</feature>
<comment type="caution">
    <text evidence="3">The sequence shown here is derived from an EMBL/GenBank/DDBJ whole genome shotgun (WGS) entry which is preliminary data.</text>
</comment>
<evidence type="ECO:0000256" key="2">
    <source>
        <dbReference type="SAM" id="SignalP"/>
    </source>
</evidence>
<dbReference type="Proteomes" id="UP001208888">
    <property type="component" value="Unassembled WGS sequence"/>
</dbReference>
<dbReference type="EMBL" id="JANFVX010000014">
    <property type="protein sequence ID" value="MCW0345334.1"/>
    <property type="molecule type" value="Genomic_DNA"/>
</dbReference>
<proteinExistence type="predicted"/>
<evidence type="ECO:0000313" key="3">
    <source>
        <dbReference type="EMBL" id="MCW0345334.1"/>
    </source>
</evidence>
<dbReference type="RefSeq" id="WP_022622188.1">
    <property type="nucleotide sequence ID" value="NZ_CP099542.1"/>
</dbReference>
<reference evidence="3" key="1">
    <citation type="submission" date="2022-06" db="EMBL/GenBank/DDBJ databases">
        <title>Dynamics of rice microbiomes reveals core vertical transmitted seed endophytes.</title>
        <authorList>
            <person name="Liao K."/>
            <person name="Zhang X."/>
        </authorList>
    </citation>
    <scope>NUCLEOTIDE SEQUENCE</scope>
    <source>
        <strain evidence="3">JT1-17</strain>
    </source>
</reference>
<protein>
    <submittedName>
        <fullName evidence="3">Uncharacterized protein</fullName>
    </submittedName>
</protein>
<feature type="signal peptide" evidence="2">
    <location>
        <begin position="1"/>
        <end position="20"/>
    </location>
</feature>
<evidence type="ECO:0000313" key="4">
    <source>
        <dbReference type="Proteomes" id="UP001208888"/>
    </source>
</evidence>
<sequence>MKAGFRFAALCMFVTFAAMARDIPHVKPLPWHRSGYTGHSGIADTAETPDEHIREEQPRVSRSAV</sequence>
<organism evidence="3 4">
    <name type="scientific">Pantoea ananas</name>
    <name type="common">Erwinia uredovora</name>
    <dbReference type="NCBI Taxonomy" id="553"/>
    <lineage>
        <taxon>Bacteria</taxon>
        <taxon>Pseudomonadati</taxon>
        <taxon>Pseudomonadota</taxon>
        <taxon>Gammaproteobacteria</taxon>
        <taxon>Enterobacterales</taxon>
        <taxon>Erwiniaceae</taxon>
        <taxon>Pantoea</taxon>
    </lineage>
</organism>
<name>A0AAJ1D162_PANAN</name>
<evidence type="ECO:0000256" key="1">
    <source>
        <dbReference type="SAM" id="MobiDB-lite"/>
    </source>
</evidence>
<keyword evidence="2" id="KW-0732">Signal</keyword>
<accession>A0AAJ1D162</accession>